<dbReference type="CDD" id="cd21808">
    <property type="entry name" value="ABC-2_lan_permease_MutG"/>
    <property type="match status" value="1"/>
</dbReference>
<name>A0A0D1BXL9_CLOBO</name>
<sequence>MISLFRCIKSDFYKLKRTPILWLHVFIPFLGSFLFLLYYSFGSKGNIDSICGYLETVAIVFPLLIGLMSGMVIEQEERAGNFQMLLSSTKCKSVTYLSKLILLLLLGIFSLIIAIGVFALGFKKMDAMFYVQEAIVLFVANILIYILHVLVTLKLGRGASIGLGIVGTLLSALMITGLGDRVWQWTPWAFGVRFCDYTMLKIIDPSNYNIVSREVGRGFFIMILEVCIALIGSFLWFKYWEGRKSYE</sequence>
<gene>
    <name evidence="2" type="ORF">N495_08325</name>
</gene>
<feature type="transmembrane region" description="Helical" evidence="1">
    <location>
        <begin position="160"/>
        <end position="179"/>
    </location>
</feature>
<proteinExistence type="predicted"/>
<dbReference type="PATRIC" id="fig|1379739.3.peg.2012"/>
<feature type="transmembrane region" description="Helical" evidence="1">
    <location>
        <begin position="94"/>
        <end position="122"/>
    </location>
</feature>
<organism evidence="2 3">
    <name type="scientific">Clostridium botulinum B2 450</name>
    <dbReference type="NCBI Taxonomy" id="1379739"/>
    <lineage>
        <taxon>Bacteria</taxon>
        <taxon>Bacillati</taxon>
        <taxon>Bacillota</taxon>
        <taxon>Clostridia</taxon>
        <taxon>Eubacteriales</taxon>
        <taxon>Clostridiaceae</taxon>
        <taxon>Clostridium</taxon>
    </lineage>
</organism>
<dbReference type="EMBL" id="JXSU01000007">
    <property type="protein sequence ID" value="KIS23601.1"/>
    <property type="molecule type" value="Genomic_DNA"/>
</dbReference>
<dbReference type="InterPro" id="IPR022294">
    <property type="entry name" value="ABC-transptr_permeasesu"/>
</dbReference>
<protein>
    <submittedName>
        <fullName evidence="2">Multidrug ABC transporter permease</fullName>
    </submittedName>
</protein>
<feature type="transmembrane region" description="Helical" evidence="1">
    <location>
        <begin position="218"/>
        <end position="237"/>
    </location>
</feature>
<comment type="caution">
    <text evidence="2">The sequence shown here is derived from an EMBL/GenBank/DDBJ whole genome shotgun (WGS) entry which is preliminary data.</text>
</comment>
<feature type="transmembrane region" description="Helical" evidence="1">
    <location>
        <begin position="21"/>
        <end position="41"/>
    </location>
</feature>
<keyword evidence="1" id="KW-0812">Transmembrane</keyword>
<reference evidence="2 3" key="1">
    <citation type="submission" date="2014-06" db="EMBL/GenBank/DDBJ databases">
        <title>Genome characterization of distinct group I Clostridium botulinum lineages.</title>
        <authorList>
            <person name="Giordani F."/>
            <person name="Anselmo A."/>
            <person name="Fillo S."/>
            <person name="Palozzi A.M."/>
            <person name="Fortunato A."/>
            <person name="Gentile B."/>
            <person name="Ciammaruconi A."/>
            <person name="Anniballi F."/>
            <person name="De Medici D."/>
            <person name="Lista F."/>
        </authorList>
    </citation>
    <scope>NUCLEOTIDE SEQUENCE [LARGE SCALE GENOMIC DNA]</scope>
    <source>
        <strain evidence="2 3">B2 450</strain>
    </source>
</reference>
<evidence type="ECO:0000313" key="2">
    <source>
        <dbReference type="EMBL" id="KIS23601.1"/>
    </source>
</evidence>
<dbReference type="Pfam" id="PF12730">
    <property type="entry name" value="ABC2_membrane_4"/>
    <property type="match status" value="1"/>
</dbReference>
<dbReference type="Proteomes" id="UP000032250">
    <property type="component" value="Unassembled WGS sequence"/>
</dbReference>
<feature type="transmembrane region" description="Helical" evidence="1">
    <location>
        <begin position="134"/>
        <end position="153"/>
    </location>
</feature>
<dbReference type="HOGENOM" id="CLU_077103_0_0_9"/>
<keyword evidence="1" id="KW-0472">Membrane</keyword>
<dbReference type="RefSeq" id="WP_003486313.1">
    <property type="nucleotide sequence ID" value="NZ_JXSU01000007.1"/>
</dbReference>
<dbReference type="AlphaFoldDB" id="A0A0D1BXL9"/>
<evidence type="ECO:0000256" key="1">
    <source>
        <dbReference type="SAM" id="Phobius"/>
    </source>
</evidence>
<evidence type="ECO:0000313" key="3">
    <source>
        <dbReference type="Proteomes" id="UP000032250"/>
    </source>
</evidence>
<dbReference type="OrthoDB" id="1701852at2"/>
<dbReference type="NCBIfam" id="TIGR03733">
    <property type="entry name" value="lanti_perm_MutG"/>
    <property type="match status" value="1"/>
</dbReference>
<accession>A0A0D1BXL9</accession>
<keyword evidence="1" id="KW-1133">Transmembrane helix</keyword>
<feature type="transmembrane region" description="Helical" evidence="1">
    <location>
        <begin position="53"/>
        <end position="73"/>
    </location>
</feature>